<feature type="compositionally biased region" description="Pro residues" evidence="1">
    <location>
        <begin position="82"/>
        <end position="93"/>
    </location>
</feature>
<keyword evidence="2" id="KW-0732">Signal</keyword>
<proteinExistence type="predicted"/>
<gene>
    <name evidence="3" type="ORF">JQ619_14885</name>
</gene>
<feature type="chain" id="PRO_5045284963" description="General secretion pathway protein GspN" evidence="2">
    <location>
        <begin position="22"/>
        <end position="225"/>
    </location>
</feature>
<dbReference type="Proteomes" id="UP001314635">
    <property type="component" value="Unassembled WGS sequence"/>
</dbReference>
<feature type="region of interest" description="Disordered" evidence="1">
    <location>
        <begin position="73"/>
        <end position="94"/>
    </location>
</feature>
<evidence type="ECO:0000256" key="2">
    <source>
        <dbReference type="SAM" id="SignalP"/>
    </source>
</evidence>
<protein>
    <recommendedName>
        <fullName evidence="5">General secretion pathway protein GspN</fullName>
    </recommendedName>
</protein>
<comment type="caution">
    <text evidence="3">The sequence shown here is derived from an EMBL/GenBank/DDBJ whole genome shotgun (WGS) entry which is preliminary data.</text>
</comment>
<name>A0ABS5G6V3_9BRAD</name>
<dbReference type="EMBL" id="JAFCLK010000012">
    <property type="protein sequence ID" value="MBR1137058.1"/>
    <property type="molecule type" value="Genomic_DNA"/>
</dbReference>
<feature type="region of interest" description="Disordered" evidence="1">
    <location>
        <begin position="191"/>
        <end position="225"/>
    </location>
</feature>
<reference evidence="4" key="1">
    <citation type="journal article" date="2021" name="ISME J.">
        <title>Evolutionary origin and ecological implication of a unique nif island in free-living Bradyrhizobium lineages.</title>
        <authorList>
            <person name="Tao J."/>
        </authorList>
    </citation>
    <scope>NUCLEOTIDE SEQUENCE [LARGE SCALE GENOMIC DNA]</scope>
    <source>
        <strain evidence="4">SZCCT0094</strain>
    </source>
</reference>
<sequence>MRRFLKFCVAACCSAVAAALAFGIVGSAGHDVTGSLSAAPPAQMRDALSTSGIQGRSGNPLWAIPLSQLSETRERPIFSPSRRPPPADEPPPVVAAAPVAQEPSPLERPQLSLVGTVVNGDSGLAIFLDPGGGRPLRIRTGADYQGWTLSRVEARSVTLQKGDDLAILHFASPSGQPVNSVATTVADVPSTQTAPPLAQAGPPFLSPESRLLRMHQRQRSGRRQL</sequence>
<evidence type="ECO:0000256" key="1">
    <source>
        <dbReference type="SAM" id="MobiDB-lite"/>
    </source>
</evidence>
<keyword evidence="4" id="KW-1185">Reference proteome</keyword>
<evidence type="ECO:0000313" key="3">
    <source>
        <dbReference type="EMBL" id="MBR1137058.1"/>
    </source>
</evidence>
<feature type="signal peptide" evidence="2">
    <location>
        <begin position="1"/>
        <end position="21"/>
    </location>
</feature>
<evidence type="ECO:0000313" key="4">
    <source>
        <dbReference type="Proteomes" id="UP001314635"/>
    </source>
</evidence>
<accession>A0ABS5G6V3</accession>
<evidence type="ECO:0008006" key="5">
    <source>
        <dbReference type="Google" id="ProtNLM"/>
    </source>
</evidence>
<organism evidence="3 4">
    <name type="scientific">Bradyrhizobium denitrificans</name>
    <dbReference type="NCBI Taxonomy" id="2734912"/>
    <lineage>
        <taxon>Bacteria</taxon>
        <taxon>Pseudomonadati</taxon>
        <taxon>Pseudomonadota</taxon>
        <taxon>Alphaproteobacteria</taxon>
        <taxon>Hyphomicrobiales</taxon>
        <taxon>Nitrobacteraceae</taxon>
        <taxon>Bradyrhizobium</taxon>
    </lineage>
</organism>
<feature type="compositionally biased region" description="Basic residues" evidence="1">
    <location>
        <begin position="212"/>
        <end position="225"/>
    </location>
</feature>
<dbReference type="RefSeq" id="WP_172236876.1">
    <property type="nucleotide sequence ID" value="NZ_JAFCLK010000012.1"/>
</dbReference>